<evidence type="ECO:0000259" key="9">
    <source>
        <dbReference type="PROSITE" id="PS50836"/>
    </source>
</evidence>
<evidence type="ECO:0000256" key="8">
    <source>
        <dbReference type="SAM" id="SignalP"/>
    </source>
</evidence>
<keyword evidence="7" id="KW-0812">Transmembrane</keyword>
<sequence length="259" mass="27086">MGRLCLKFAVILGVLAMALLVSPALSLTCTSQKFSNKNDYPKCTDLPHLGAFLHWNFNASNSSLSMAFIAPPAKTGGWVAWAINPNSTGMAGSQALLAFKPNGGAVTIQTYDIKSYMFNMSGMNLSYPVWDLKAEESSSNITIYGKWKLPAKMEKLNQVWQVGPGITPNGYPIIHNTNPENLKATGTLNLVTAAATSPAPEPAAASGPSGSPAPGPGSAGSTPSPGSSGGNNGVSRNRDRAILSLCMPLFVILGSLIVF</sequence>
<proteinExistence type="predicted"/>
<evidence type="ECO:0000256" key="1">
    <source>
        <dbReference type="ARBA" id="ARBA00004370"/>
    </source>
</evidence>
<dbReference type="InParanoid" id="A0A2I4GJS6"/>
<comment type="subcellular location">
    <subcellularLocation>
        <location evidence="1">Membrane</location>
    </subcellularLocation>
</comment>
<feature type="region of interest" description="Disordered" evidence="6">
    <location>
        <begin position="196"/>
        <end position="235"/>
    </location>
</feature>
<dbReference type="GeneID" id="109008501"/>
<evidence type="ECO:0000256" key="3">
    <source>
        <dbReference type="ARBA" id="ARBA00022729"/>
    </source>
</evidence>
<evidence type="ECO:0000256" key="2">
    <source>
        <dbReference type="ARBA" id="ARBA00022448"/>
    </source>
</evidence>
<dbReference type="STRING" id="51240.A0A2I4GJS6"/>
<dbReference type="OrthoDB" id="1720670at2759"/>
<evidence type="ECO:0000313" key="10">
    <source>
        <dbReference type="Proteomes" id="UP000235220"/>
    </source>
</evidence>
<keyword evidence="5 7" id="KW-0472">Membrane</keyword>
<accession>A0A2I4GJS6</accession>
<dbReference type="PROSITE" id="PS50836">
    <property type="entry name" value="DOMON"/>
    <property type="match status" value="1"/>
</dbReference>
<reference evidence="11" key="1">
    <citation type="submission" date="2025-08" db="UniProtKB">
        <authorList>
            <consortium name="RefSeq"/>
        </authorList>
    </citation>
    <scope>IDENTIFICATION</scope>
    <source>
        <tissue evidence="11">Leaves</tissue>
    </source>
</reference>
<evidence type="ECO:0000256" key="6">
    <source>
        <dbReference type="SAM" id="MobiDB-lite"/>
    </source>
</evidence>
<keyword evidence="7" id="KW-1133">Transmembrane helix</keyword>
<dbReference type="GO" id="GO:0016020">
    <property type="term" value="C:membrane"/>
    <property type="evidence" value="ECO:0007669"/>
    <property type="project" value="UniProtKB-SubCell"/>
</dbReference>
<keyword evidence="10" id="KW-1185">Reference proteome</keyword>
<dbReference type="InterPro" id="IPR045265">
    <property type="entry name" value="AIR12_DOMON"/>
</dbReference>
<dbReference type="CDD" id="cd09629">
    <property type="entry name" value="DOMON_CIL1_like"/>
    <property type="match status" value="1"/>
</dbReference>
<dbReference type="Pfam" id="PF04526">
    <property type="entry name" value="DUF568"/>
    <property type="match status" value="1"/>
</dbReference>
<evidence type="ECO:0000256" key="4">
    <source>
        <dbReference type="ARBA" id="ARBA00022982"/>
    </source>
</evidence>
<name>A0A2I4GJS6_JUGRE</name>
<feature type="transmembrane region" description="Helical" evidence="7">
    <location>
        <begin position="241"/>
        <end position="258"/>
    </location>
</feature>
<feature type="chain" id="PRO_5014135494" evidence="8">
    <location>
        <begin position="27"/>
        <end position="259"/>
    </location>
</feature>
<dbReference type="AlphaFoldDB" id="A0A2I4GJS6"/>
<dbReference type="RefSeq" id="XP_018844150.1">
    <property type="nucleotide sequence ID" value="XM_018988605.2"/>
</dbReference>
<dbReference type="InterPro" id="IPR005018">
    <property type="entry name" value="DOMON_domain"/>
</dbReference>
<organism evidence="10 11">
    <name type="scientific">Juglans regia</name>
    <name type="common">English walnut</name>
    <dbReference type="NCBI Taxonomy" id="51240"/>
    <lineage>
        <taxon>Eukaryota</taxon>
        <taxon>Viridiplantae</taxon>
        <taxon>Streptophyta</taxon>
        <taxon>Embryophyta</taxon>
        <taxon>Tracheophyta</taxon>
        <taxon>Spermatophyta</taxon>
        <taxon>Magnoliopsida</taxon>
        <taxon>eudicotyledons</taxon>
        <taxon>Gunneridae</taxon>
        <taxon>Pentapetalae</taxon>
        <taxon>rosids</taxon>
        <taxon>fabids</taxon>
        <taxon>Fagales</taxon>
        <taxon>Juglandaceae</taxon>
        <taxon>Juglans</taxon>
    </lineage>
</organism>
<dbReference type="PANTHER" id="PTHR23130">
    <property type="entry name" value="CYTOCHROME B561 AND DOMON DOMAIN-CONTAINING PROTEIN"/>
    <property type="match status" value="1"/>
</dbReference>
<dbReference type="PANTHER" id="PTHR23130:SF157">
    <property type="entry name" value="AUXIN-INDUCED IN ROOT CULTURES PROTEIN 12"/>
    <property type="match status" value="1"/>
</dbReference>
<dbReference type="KEGG" id="jre:109008501"/>
<gene>
    <name evidence="11" type="primary">LOC109008501</name>
</gene>
<keyword evidence="4" id="KW-0249">Electron transport</keyword>
<keyword evidence="2" id="KW-0813">Transport</keyword>
<feature type="signal peptide" evidence="8">
    <location>
        <begin position="1"/>
        <end position="26"/>
    </location>
</feature>
<feature type="compositionally biased region" description="Low complexity" evidence="6">
    <location>
        <begin position="196"/>
        <end position="212"/>
    </location>
</feature>
<protein>
    <submittedName>
        <fullName evidence="11">Auxin-induced in root cultures protein 12-like</fullName>
    </submittedName>
</protein>
<keyword evidence="3 8" id="KW-0732">Signal</keyword>
<evidence type="ECO:0000256" key="5">
    <source>
        <dbReference type="ARBA" id="ARBA00023136"/>
    </source>
</evidence>
<evidence type="ECO:0000256" key="7">
    <source>
        <dbReference type="SAM" id="Phobius"/>
    </source>
</evidence>
<feature type="domain" description="DOMON" evidence="9">
    <location>
        <begin position="49"/>
        <end position="163"/>
    </location>
</feature>
<dbReference type="Proteomes" id="UP000235220">
    <property type="component" value="Chromosome 14"/>
</dbReference>
<evidence type="ECO:0000313" key="11">
    <source>
        <dbReference type="RefSeq" id="XP_018844150.1"/>
    </source>
</evidence>